<comment type="similarity">
    <text evidence="7">Belongs to the binding-protein-dependent transport system permease family.</text>
</comment>
<dbReference type="EMBL" id="JAMWMK010000019">
    <property type="protein sequence ID" value="MDC4248613.1"/>
    <property type="molecule type" value="Genomic_DNA"/>
</dbReference>
<dbReference type="Proteomes" id="UP000469871">
    <property type="component" value="Unassembled WGS sequence"/>
</dbReference>
<dbReference type="AlphaFoldDB" id="A0A132P2J4"/>
<keyword evidence="2 7" id="KW-0813">Transport</keyword>
<dbReference type="Proteomes" id="UP000249070">
    <property type="component" value="Unassembled WGS sequence"/>
</dbReference>
<proteinExistence type="inferred from homology"/>
<dbReference type="GO" id="GO:0055085">
    <property type="term" value="P:transmembrane transport"/>
    <property type="evidence" value="ECO:0007669"/>
    <property type="project" value="InterPro"/>
</dbReference>
<dbReference type="EMBL" id="JAIFOC010000036">
    <property type="protein sequence ID" value="MBX4222224.1"/>
    <property type="molecule type" value="Genomic_DNA"/>
</dbReference>
<feature type="transmembrane region" description="Helical" evidence="7">
    <location>
        <begin position="15"/>
        <end position="42"/>
    </location>
</feature>
<organism evidence="10 17">
    <name type="scientific">Enterococcus faecium</name>
    <name type="common">Streptococcus faecium</name>
    <dbReference type="NCBI Taxonomy" id="1352"/>
    <lineage>
        <taxon>Bacteria</taxon>
        <taxon>Bacillati</taxon>
        <taxon>Bacillota</taxon>
        <taxon>Bacilli</taxon>
        <taxon>Lactobacillales</taxon>
        <taxon>Enterococcaceae</taxon>
        <taxon>Enterococcus</taxon>
    </lineage>
</organism>
<evidence type="ECO:0000256" key="1">
    <source>
        <dbReference type="ARBA" id="ARBA00004651"/>
    </source>
</evidence>
<dbReference type="SUPFAM" id="SSF161098">
    <property type="entry name" value="MetI-like"/>
    <property type="match status" value="1"/>
</dbReference>
<dbReference type="EMBL" id="QHGU01000032">
    <property type="protein sequence ID" value="PZM55708.1"/>
    <property type="molecule type" value="Genomic_DNA"/>
</dbReference>
<evidence type="ECO:0000256" key="3">
    <source>
        <dbReference type="ARBA" id="ARBA00022475"/>
    </source>
</evidence>
<dbReference type="PATRIC" id="fig|1352.1358.peg.1975"/>
<evidence type="ECO:0000313" key="12">
    <source>
        <dbReference type="EMBL" id="MDC4248613.1"/>
    </source>
</evidence>
<gene>
    <name evidence="10" type="ORF">AWT83_13520</name>
    <name evidence="13" type="ORF">B1P95_07115</name>
    <name evidence="15" type="ORF">CYQ77_02025</name>
    <name evidence="14" type="ORF">DKP91_07840</name>
    <name evidence="16" type="ORF">DTPHA_600734</name>
    <name evidence="9" type="ORF">GBM73_03695</name>
    <name evidence="11" type="ORF">KYX88_05100</name>
    <name evidence="12" type="ORF">M3X98_11255</name>
</gene>
<feature type="transmembrane region" description="Helical" evidence="7">
    <location>
        <begin position="111"/>
        <end position="129"/>
    </location>
</feature>
<evidence type="ECO:0000313" key="18">
    <source>
        <dbReference type="Proteomes" id="UP000183509"/>
    </source>
</evidence>
<dbReference type="PANTHER" id="PTHR30193">
    <property type="entry name" value="ABC TRANSPORTER PERMEASE PROTEIN"/>
    <property type="match status" value="1"/>
</dbReference>
<feature type="transmembrane region" description="Helical" evidence="7">
    <location>
        <begin position="264"/>
        <end position="286"/>
    </location>
</feature>
<dbReference type="InterPro" id="IPR051393">
    <property type="entry name" value="ABC_transporter_permease"/>
</dbReference>
<evidence type="ECO:0000256" key="7">
    <source>
        <dbReference type="RuleBase" id="RU363032"/>
    </source>
</evidence>
<protein>
    <submittedName>
        <fullName evidence="9 10">ABC transporter permease</fullName>
    </submittedName>
</protein>
<sequence>MKKEKLKRFLDQDNVVGYVFASPFILGFLLITVIPMILSLYYSFTDYRLGNPVSWIGLDNYIKMLSDARFLNSIRVTFLYVFASVPVKLIFGLLIAYLLTRNIKGTTFFRSLYYVPSLIGGSISIALVWRELFSKNGLVNIFLERLGAPALSWFSDQKLVMIPLVLMSAWQFGSAMIIFAAGIKEIPGSYYEAAEIDGANKWQTFYKITLPLLSPIILYNLVMQTIAAFMTFTQAFIITQGGPNDATNFYALYVYNQAFSFNSMGYASAISWIMLLIMGAVTFLIFKSSKKWVVV</sequence>
<dbReference type="Proteomes" id="UP000183509">
    <property type="component" value="Unassembled WGS sequence"/>
</dbReference>
<dbReference type="EMBL" id="MVGJ01000033">
    <property type="protein sequence ID" value="OOL82811.1"/>
    <property type="molecule type" value="Genomic_DNA"/>
</dbReference>
<dbReference type="Proteomes" id="UP001139644">
    <property type="component" value="Unassembled WGS sequence"/>
</dbReference>
<keyword evidence="5 7" id="KW-1133">Transmembrane helix</keyword>
<dbReference type="EMBL" id="WEFP01000001">
    <property type="protein sequence ID" value="KAB7576478.1"/>
    <property type="molecule type" value="Genomic_DNA"/>
</dbReference>
<evidence type="ECO:0000313" key="11">
    <source>
        <dbReference type="EMBL" id="MBX4222224.1"/>
    </source>
</evidence>
<reference evidence="11" key="7">
    <citation type="journal article" date="2022" name="J. Anim. Sci.">
        <title>Whole genome sequence analyses-based assessment of virulence potential and antimicrobial susceptibilities and resistance of Enterococcus faecium strains isolated from commercial swine and cattle probiotic products.</title>
        <authorList>
            <person name="Shridhar P.B."/>
            <person name="Amachawadi R.G."/>
            <person name="Tokach M."/>
            <person name="Patel I."/>
            <person name="Gangiredla J."/>
            <person name="Mammel M."/>
            <person name="Nagaraja T.G."/>
        </authorList>
    </citation>
    <scope>NUCLEOTIDE SEQUENCE</scope>
    <source>
        <strain evidence="11">EF215</strain>
    </source>
</reference>
<dbReference type="Proteomes" id="UP000191171">
    <property type="component" value="Unassembled WGS sequence"/>
</dbReference>
<dbReference type="STRING" id="1352.AL014_05150"/>
<dbReference type="Gene3D" id="1.10.3720.10">
    <property type="entry name" value="MetI-like"/>
    <property type="match status" value="1"/>
</dbReference>
<dbReference type="RefSeq" id="WP_002295465.1">
    <property type="nucleotide sequence ID" value="NZ_AP022341.1"/>
</dbReference>
<evidence type="ECO:0000313" key="10">
    <source>
        <dbReference type="EMBL" id="KWX16540.1"/>
    </source>
</evidence>
<name>A0A132P2J4_ENTFC</name>
<dbReference type="Proteomes" id="UP000289562">
    <property type="component" value="Unassembled WGS sequence"/>
</dbReference>
<dbReference type="PANTHER" id="PTHR30193:SF1">
    <property type="entry name" value="ABC TRANSPORTER PERMEASE PROTEIN YESP-RELATED"/>
    <property type="match status" value="1"/>
</dbReference>
<feature type="domain" description="ABC transmembrane type-1" evidence="8">
    <location>
        <begin position="74"/>
        <end position="285"/>
    </location>
</feature>
<evidence type="ECO:0000313" key="21">
    <source>
        <dbReference type="Proteomes" id="UP000289562"/>
    </source>
</evidence>
<dbReference type="EMBL" id="FKLM01000007">
    <property type="protein sequence ID" value="SAM38640.1"/>
    <property type="molecule type" value="Genomic_DNA"/>
</dbReference>
<evidence type="ECO:0000256" key="5">
    <source>
        <dbReference type="ARBA" id="ARBA00022989"/>
    </source>
</evidence>
<evidence type="ECO:0000313" key="19">
    <source>
        <dbReference type="Proteomes" id="UP000191171"/>
    </source>
</evidence>
<feature type="transmembrane region" description="Helical" evidence="7">
    <location>
        <begin position="78"/>
        <end position="99"/>
    </location>
</feature>
<dbReference type="PROSITE" id="PS50928">
    <property type="entry name" value="ABC_TM1"/>
    <property type="match status" value="1"/>
</dbReference>
<reference evidence="14 20" key="5">
    <citation type="submission" date="2018-05" db="EMBL/GenBank/DDBJ databases">
        <title>Vancomycin-resistant Enterococcus faecium strain from Chelyabinsk, Russia.</title>
        <authorList>
            <person name="Gostev V."/>
            <person name="Goncharov A."/>
            <person name="Kolodzhieva V."/>
            <person name="Suvorov A."/>
            <person name="Sidorenko S."/>
            <person name="Zueva L."/>
        </authorList>
    </citation>
    <scope>NUCLEOTIDE SEQUENCE [LARGE SCALE GENOMIC DNA]</scope>
    <source>
        <strain evidence="14 20">20</strain>
    </source>
</reference>
<evidence type="ECO:0000259" key="8">
    <source>
        <dbReference type="PROSITE" id="PS50928"/>
    </source>
</evidence>
<dbReference type="EMBL" id="PJVH01000004">
    <property type="protein sequence ID" value="RXU91101.1"/>
    <property type="molecule type" value="Genomic_DNA"/>
</dbReference>
<evidence type="ECO:0000313" key="9">
    <source>
        <dbReference type="EMBL" id="KAB7576478.1"/>
    </source>
</evidence>
<evidence type="ECO:0000313" key="20">
    <source>
        <dbReference type="Proteomes" id="UP000249070"/>
    </source>
</evidence>
<evidence type="ECO:0000313" key="16">
    <source>
        <dbReference type="EMBL" id="SAM38640.1"/>
    </source>
</evidence>
<accession>A0A132P2J4</accession>
<evidence type="ECO:0000313" key="14">
    <source>
        <dbReference type="EMBL" id="PZM55708.1"/>
    </source>
</evidence>
<feature type="transmembrane region" description="Helical" evidence="7">
    <location>
        <begin position="216"/>
        <end position="238"/>
    </location>
</feature>
<feature type="transmembrane region" description="Helical" evidence="7">
    <location>
        <begin position="159"/>
        <end position="181"/>
    </location>
</feature>
<reference evidence="16 18" key="2">
    <citation type="submission" date="2016-04" db="EMBL/GenBank/DDBJ databases">
        <authorList>
            <person name="Millard A."/>
        </authorList>
    </citation>
    <scope>NUCLEOTIDE SEQUENCE [LARGE SCALE GENOMIC DNA]</scope>
    <source>
        <strain evidence="16">Isolate 22</strain>
    </source>
</reference>
<comment type="caution">
    <text evidence="10">The sequence shown here is derived from an EMBL/GenBank/DDBJ whole genome shotgun (WGS) entry which is preliminary data.</text>
</comment>
<dbReference type="Proteomes" id="UP001141166">
    <property type="component" value="Unassembled WGS sequence"/>
</dbReference>
<reference evidence="9 22" key="6">
    <citation type="submission" date="2019-10" db="EMBL/GenBank/DDBJ databases">
        <title>Evolutionary dynamics of vancomycin-resistant Enterococcus faecium during gastrointestinal tract colonization and bloodstream infection in immunocompromised pediatric patients.</title>
        <authorList>
            <person name="Chilambi G.S."/>
            <person name="Nordstrom H.R."/>
            <person name="Evans D.R."/>
            <person name="Ferrolino J."/>
            <person name="Hayden R.T."/>
            <person name="Maron G.M."/>
            <person name="Vo A.N."/>
            <person name="Gilmore M.S."/>
            <person name="Wolf J."/>
            <person name="Rosch J.W."/>
            <person name="Van Tyne D."/>
        </authorList>
    </citation>
    <scope>NUCLEOTIDE SEQUENCE [LARGE SCALE GENOMIC DNA]</scope>
    <source>
        <strain evidence="9 22">VRECG27</strain>
    </source>
</reference>
<keyword evidence="6 7" id="KW-0472">Membrane</keyword>
<dbReference type="EMBL" id="LRHK01000005">
    <property type="protein sequence ID" value="KWX16540.1"/>
    <property type="molecule type" value="Genomic_DNA"/>
</dbReference>
<evidence type="ECO:0000313" key="22">
    <source>
        <dbReference type="Proteomes" id="UP000469871"/>
    </source>
</evidence>
<dbReference type="Pfam" id="PF00528">
    <property type="entry name" value="BPD_transp_1"/>
    <property type="match status" value="1"/>
</dbReference>
<keyword evidence="3" id="KW-1003">Cell membrane</keyword>
<reference evidence="12" key="8">
    <citation type="submission" date="2022-05" db="EMBL/GenBank/DDBJ databases">
        <title>Draft genome sequences of Clostridium perfringens strains isolated from Peru.</title>
        <authorList>
            <person name="Hurtado R."/>
            <person name="Lima L."/>
            <person name="Sousa T."/>
            <person name="Jaiswal A.K."/>
            <person name="Tiwari S."/>
            <person name="Maturrano L."/>
            <person name="Brenig B."/>
            <person name="Azevedo V."/>
        </authorList>
    </citation>
    <scope>NUCLEOTIDE SEQUENCE</scope>
    <source>
        <strain evidence="12">CP4</strain>
    </source>
</reference>
<evidence type="ECO:0000256" key="2">
    <source>
        <dbReference type="ARBA" id="ARBA00022448"/>
    </source>
</evidence>
<reference evidence="15 21" key="4">
    <citation type="submission" date="2017-12" db="EMBL/GenBank/DDBJ databases">
        <title>A pool of 800 enterococci isolated from chicken carcass rinse samples from New Zealand.</title>
        <authorList>
            <person name="Zhang J."/>
            <person name="Rogers L."/>
            <person name="Midwinter A."/>
            <person name="French N."/>
        </authorList>
    </citation>
    <scope>NUCLEOTIDE SEQUENCE [LARGE SCALE GENOMIC DNA]</scope>
    <source>
        <strain evidence="15 21">EN697</strain>
    </source>
</reference>
<evidence type="ECO:0000256" key="6">
    <source>
        <dbReference type="ARBA" id="ARBA00023136"/>
    </source>
</evidence>
<dbReference type="GeneID" id="66454121"/>
<reference evidence="13 19" key="3">
    <citation type="submission" date="2017-02" db="EMBL/GenBank/DDBJ databases">
        <title>Clonality and virulence of isolates of VRE in Hematopoietic Stem Cell Transplanted (HSCT) patients.</title>
        <authorList>
            <person name="Marchi A.P."/>
            <person name="Martins R.C."/>
            <person name="Marie S.K."/>
            <person name="Levin A.S."/>
            <person name="Costa S.F."/>
        </authorList>
    </citation>
    <scope>NUCLEOTIDE SEQUENCE [LARGE SCALE GENOMIC DNA]</scope>
    <source>
        <strain evidence="13 19">LIM1759</strain>
    </source>
</reference>
<dbReference type="CDD" id="cd06261">
    <property type="entry name" value="TM_PBP2"/>
    <property type="match status" value="1"/>
</dbReference>
<dbReference type="GO" id="GO:0005886">
    <property type="term" value="C:plasma membrane"/>
    <property type="evidence" value="ECO:0007669"/>
    <property type="project" value="UniProtKB-SubCell"/>
</dbReference>
<evidence type="ECO:0000256" key="4">
    <source>
        <dbReference type="ARBA" id="ARBA00022692"/>
    </source>
</evidence>
<evidence type="ECO:0000313" key="17">
    <source>
        <dbReference type="Proteomes" id="UP000070452"/>
    </source>
</evidence>
<reference evidence="10 17" key="1">
    <citation type="submission" date="2016-01" db="EMBL/GenBank/DDBJ databases">
        <title>Molecular Mechanisms for transfer of large genomic segments between Enterococcus faecium strains.</title>
        <authorList>
            <person name="Garcia-Solache M.A."/>
            <person name="Lebreton F."/>
            <person name="Mclaughlin R.E."/>
            <person name="Whiteaker J.D."/>
            <person name="Gilmore M.S."/>
            <person name="Rice L.B."/>
        </authorList>
    </citation>
    <scope>NUCLEOTIDE SEQUENCE [LARGE SCALE GENOMIC DNA]</scope>
    <source>
        <strain evidence="10 17">D344RRF x C68</strain>
    </source>
</reference>
<evidence type="ECO:0000313" key="15">
    <source>
        <dbReference type="EMBL" id="RXU91101.1"/>
    </source>
</evidence>
<comment type="subcellular location">
    <subcellularLocation>
        <location evidence="1 7">Cell membrane</location>
        <topology evidence="1 7">Multi-pass membrane protein</topology>
    </subcellularLocation>
</comment>
<dbReference type="InterPro" id="IPR000515">
    <property type="entry name" value="MetI-like"/>
</dbReference>
<evidence type="ECO:0000313" key="13">
    <source>
        <dbReference type="EMBL" id="OOL82811.1"/>
    </source>
</evidence>
<keyword evidence="4 7" id="KW-0812">Transmembrane</keyword>
<dbReference type="InterPro" id="IPR035906">
    <property type="entry name" value="MetI-like_sf"/>
</dbReference>
<dbReference type="Proteomes" id="UP000070452">
    <property type="component" value="Unassembled WGS sequence"/>
</dbReference>